<keyword evidence="11" id="KW-1185">Reference proteome</keyword>
<comment type="catalytic activity">
    <reaction evidence="1 8">
        <text>malonyl-[ACP] + S-adenosyl-L-methionine = malonyl-[ACP] methyl ester + S-adenosyl-L-homocysteine</text>
        <dbReference type="Rhea" id="RHEA:17105"/>
        <dbReference type="Rhea" id="RHEA-COMP:9623"/>
        <dbReference type="Rhea" id="RHEA-COMP:9954"/>
        <dbReference type="ChEBI" id="CHEBI:57856"/>
        <dbReference type="ChEBI" id="CHEBI:59789"/>
        <dbReference type="ChEBI" id="CHEBI:78449"/>
        <dbReference type="ChEBI" id="CHEBI:78845"/>
        <dbReference type="EC" id="2.1.1.197"/>
    </reaction>
</comment>
<proteinExistence type="inferred from homology"/>
<evidence type="ECO:0000256" key="5">
    <source>
        <dbReference type="ARBA" id="ARBA00022679"/>
    </source>
</evidence>
<dbReference type="RefSeq" id="WP_159553014.1">
    <property type="nucleotide sequence ID" value="NZ_CP035042.1"/>
</dbReference>
<dbReference type="Gene3D" id="3.40.50.150">
    <property type="entry name" value="Vaccinia Virus protein VP39"/>
    <property type="match status" value="1"/>
</dbReference>
<evidence type="ECO:0000313" key="10">
    <source>
        <dbReference type="EMBL" id="QHC50600.1"/>
    </source>
</evidence>
<comment type="pathway">
    <text evidence="2 8">Cofactor biosynthesis; biotin biosynthesis.</text>
</comment>
<gene>
    <name evidence="8" type="primary">bioC</name>
    <name evidence="10" type="ORF">EKK97_14735</name>
</gene>
<dbReference type="InterPro" id="IPR029063">
    <property type="entry name" value="SAM-dependent_MTases_sf"/>
</dbReference>
<dbReference type="Proteomes" id="UP000464013">
    <property type="component" value="Chromosome"/>
</dbReference>
<reference evidence="10 11" key="1">
    <citation type="submission" date="2019-01" db="EMBL/GenBank/DDBJ databases">
        <title>Complete genome of a denitifying bacterium Halomons sp. BC-M4-5.</title>
        <authorList>
            <person name="Wang L."/>
            <person name="Shao Z."/>
        </authorList>
    </citation>
    <scope>NUCLEOTIDE SEQUENCE [LARGE SCALE GENOMIC DNA]</scope>
    <source>
        <strain evidence="10 11">BC-M4-5</strain>
    </source>
</reference>
<dbReference type="GO" id="GO:0102130">
    <property type="term" value="F:malonyl-CoA methyltransferase activity"/>
    <property type="evidence" value="ECO:0007669"/>
    <property type="project" value="UniProtKB-EC"/>
</dbReference>
<evidence type="ECO:0000256" key="4">
    <source>
        <dbReference type="ARBA" id="ARBA00022603"/>
    </source>
</evidence>
<dbReference type="GO" id="GO:0008757">
    <property type="term" value="F:S-adenosylmethionine-dependent methyltransferase activity"/>
    <property type="evidence" value="ECO:0007669"/>
    <property type="project" value="InterPro"/>
</dbReference>
<dbReference type="GO" id="GO:0009102">
    <property type="term" value="P:biotin biosynthetic process"/>
    <property type="evidence" value="ECO:0007669"/>
    <property type="project" value="UniProtKB-UniRule"/>
</dbReference>
<evidence type="ECO:0000259" key="9">
    <source>
        <dbReference type="Pfam" id="PF08241"/>
    </source>
</evidence>
<evidence type="ECO:0000256" key="6">
    <source>
        <dbReference type="ARBA" id="ARBA00022691"/>
    </source>
</evidence>
<dbReference type="CDD" id="cd02440">
    <property type="entry name" value="AdoMet_MTases"/>
    <property type="match status" value="1"/>
</dbReference>
<organism evidence="10 11">
    <name type="scientific">Billgrantia tianxiuensis</name>
    <dbReference type="NCBI Taxonomy" id="2497861"/>
    <lineage>
        <taxon>Bacteria</taxon>
        <taxon>Pseudomonadati</taxon>
        <taxon>Pseudomonadota</taxon>
        <taxon>Gammaproteobacteria</taxon>
        <taxon>Oceanospirillales</taxon>
        <taxon>Halomonadaceae</taxon>
        <taxon>Billgrantia</taxon>
    </lineage>
</organism>
<keyword evidence="7 8" id="KW-0093">Biotin biosynthesis</keyword>
<evidence type="ECO:0000256" key="8">
    <source>
        <dbReference type="HAMAP-Rule" id="MF_00835"/>
    </source>
</evidence>
<evidence type="ECO:0000313" key="11">
    <source>
        <dbReference type="Proteomes" id="UP000464013"/>
    </source>
</evidence>
<feature type="domain" description="Methyltransferase type 11" evidence="9">
    <location>
        <begin position="58"/>
        <end position="153"/>
    </location>
</feature>
<evidence type="ECO:0000256" key="7">
    <source>
        <dbReference type="ARBA" id="ARBA00022756"/>
    </source>
</evidence>
<evidence type="ECO:0000256" key="1">
    <source>
        <dbReference type="ARBA" id="ARBA00000852"/>
    </source>
</evidence>
<dbReference type="SUPFAM" id="SSF53335">
    <property type="entry name" value="S-adenosyl-L-methionine-dependent methyltransferases"/>
    <property type="match status" value="1"/>
</dbReference>
<keyword evidence="6 8" id="KW-0949">S-adenosyl-L-methionine</keyword>
<comment type="similarity">
    <text evidence="8">Belongs to the methyltransferase superfamily.</text>
</comment>
<sequence>MTRALQYATAPCEASAWRRHVARAFSRSSERYTRLAKAQQQMGESLWPLLPPRASRVLDLGCGPGHWSRRLATRFGSECRVFGLDLAPGMLEAARHETPANVDWLCADAAALPLADGQLDLVFSNLAIQWCPDLDSVMTELHRVLRPGGRAVINTLGPGTLSEVAQAWSSPQALLDFRSRDRHLACAHLAGFAHVHCHEVTERFFYPDLAAVMDSIKGVGAQTPRPATRLTRSDLARAQRCFEALREPAGLPVSYRRLTLILDKEAEA</sequence>
<accession>A0A6I6SS99</accession>
<dbReference type="UniPathway" id="UPA00078"/>
<dbReference type="GO" id="GO:0032259">
    <property type="term" value="P:methylation"/>
    <property type="evidence" value="ECO:0007669"/>
    <property type="project" value="UniProtKB-KW"/>
</dbReference>
<dbReference type="GO" id="GO:0010340">
    <property type="term" value="F:carboxyl-O-methyltransferase activity"/>
    <property type="evidence" value="ECO:0007669"/>
    <property type="project" value="UniProtKB-UniRule"/>
</dbReference>
<name>A0A6I6SS99_9GAMM</name>
<dbReference type="AlphaFoldDB" id="A0A6I6SS99"/>
<keyword evidence="5 8" id="KW-0808">Transferase</keyword>
<dbReference type="EMBL" id="CP035042">
    <property type="protein sequence ID" value="QHC50600.1"/>
    <property type="molecule type" value="Genomic_DNA"/>
</dbReference>
<comment type="function">
    <text evidence="8">Converts the free carboxyl group of a malonyl-thioester to its methyl ester by transfer of a methyl group from S-adenosyl-L-methionine (SAM). It allows to synthesize pimeloyl-ACP via the fatty acid synthetic pathway.</text>
</comment>
<dbReference type="OrthoDB" id="9760689at2"/>
<dbReference type="HAMAP" id="MF_00835">
    <property type="entry name" value="BioC"/>
    <property type="match status" value="1"/>
</dbReference>
<protein>
    <recommendedName>
        <fullName evidence="3 8">Malonyl-[acyl-carrier protein] O-methyltransferase</fullName>
        <shortName evidence="8">Malonyl-ACP O-methyltransferase</shortName>
        <ecNumber evidence="3 8">2.1.1.197</ecNumber>
    </recommendedName>
    <alternativeName>
        <fullName evidence="8">Biotin synthesis protein BioC</fullName>
    </alternativeName>
</protein>
<dbReference type="EC" id="2.1.1.197" evidence="3 8"/>
<dbReference type="Pfam" id="PF08241">
    <property type="entry name" value="Methyltransf_11"/>
    <property type="match status" value="1"/>
</dbReference>
<dbReference type="InterPro" id="IPR013216">
    <property type="entry name" value="Methyltransf_11"/>
</dbReference>
<keyword evidence="4 8" id="KW-0489">Methyltransferase</keyword>
<dbReference type="PANTHER" id="PTHR43591:SF24">
    <property type="entry name" value="2-METHOXY-6-POLYPRENYL-1,4-BENZOQUINOL METHYLASE, MITOCHONDRIAL"/>
    <property type="match status" value="1"/>
</dbReference>
<evidence type="ECO:0000256" key="2">
    <source>
        <dbReference type="ARBA" id="ARBA00004746"/>
    </source>
</evidence>
<evidence type="ECO:0000256" key="3">
    <source>
        <dbReference type="ARBA" id="ARBA00012327"/>
    </source>
</evidence>
<dbReference type="PANTHER" id="PTHR43591">
    <property type="entry name" value="METHYLTRANSFERASE"/>
    <property type="match status" value="1"/>
</dbReference>
<dbReference type="InterPro" id="IPR011814">
    <property type="entry name" value="BioC"/>
</dbReference>
<dbReference type="KEGG" id="htx:EKK97_14735"/>